<protein>
    <submittedName>
        <fullName evidence="1">Uncharacterized protein</fullName>
    </submittedName>
</protein>
<dbReference type="Proteomes" id="UP000775547">
    <property type="component" value="Unassembled WGS sequence"/>
</dbReference>
<name>A0A9P7FZZ0_9AGAR</name>
<accession>A0A9P7FZZ0</accession>
<dbReference type="AlphaFoldDB" id="A0A9P7FZZ0"/>
<sequence length="82" mass="9007">MALMNSAVSGGRAALYLERWVRQALGGNTQTYHQHLVAAPYTAYVLGIASFDEPLIEELVVIGETLQAWTLDLKSLCVKDVE</sequence>
<keyword evidence="2" id="KW-1185">Reference proteome</keyword>
<evidence type="ECO:0000313" key="2">
    <source>
        <dbReference type="Proteomes" id="UP000775547"/>
    </source>
</evidence>
<proteinExistence type="predicted"/>
<comment type="caution">
    <text evidence="1">The sequence shown here is derived from an EMBL/GenBank/DDBJ whole genome shotgun (WGS) entry which is preliminary data.</text>
</comment>
<evidence type="ECO:0000313" key="1">
    <source>
        <dbReference type="EMBL" id="KAG5640310.1"/>
    </source>
</evidence>
<dbReference type="EMBL" id="JABCKV010000867">
    <property type="protein sequence ID" value="KAG5640310.1"/>
    <property type="molecule type" value="Genomic_DNA"/>
</dbReference>
<organism evidence="1 2">
    <name type="scientific">Asterophora parasitica</name>
    <dbReference type="NCBI Taxonomy" id="117018"/>
    <lineage>
        <taxon>Eukaryota</taxon>
        <taxon>Fungi</taxon>
        <taxon>Dikarya</taxon>
        <taxon>Basidiomycota</taxon>
        <taxon>Agaricomycotina</taxon>
        <taxon>Agaricomycetes</taxon>
        <taxon>Agaricomycetidae</taxon>
        <taxon>Agaricales</taxon>
        <taxon>Tricholomatineae</taxon>
        <taxon>Lyophyllaceae</taxon>
        <taxon>Asterophora</taxon>
    </lineage>
</organism>
<reference evidence="1" key="1">
    <citation type="submission" date="2020-07" db="EMBL/GenBank/DDBJ databases">
        <authorList>
            <person name="Nieuwenhuis M."/>
            <person name="Van De Peppel L.J.J."/>
        </authorList>
    </citation>
    <scope>NUCLEOTIDE SEQUENCE</scope>
    <source>
        <strain evidence="1">AP01</strain>
        <tissue evidence="1">Mycelium</tissue>
    </source>
</reference>
<reference evidence="1" key="2">
    <citation type="submission" date="2021-10" db="EMBL/GenBank/DDBJ databases">
        <title>Phylogenomics reveals ancestral predisposition of the termite-cultivated fungus Termitomyces towards a domesticated lifestyle.</title>
        <authorList>
            <person name="Auxier B."/>
            <person name="Grum-Grzhimaylo A."/>
            <person name="Cardenas M.E."/>
            <person name="Lodge J.D."/>
            <person name="Laessoe T."/>
            <person name="Pedersen O."/>
            <person name="Smith M.E."/>
            <person name="Kuyper T.W."/>
            <person name="Franco-Molano E.A."/>
            <person name="Baroni T.J."/>
            <person name="Aanen D.K."/>
        </authorList>
    </citation>
    <scope>NUCLEOTIDE SEQUENCE</scope>
    <source>
        <strain evidence="1">AP01</strain>
        <tissue evidence="1">Mycelium</tissue>
    </source>
</reference>
<gene>
    <name evidence="1" type="ORF">DXG03_009261</name>
</gene>